<reference evidence="2 3" key="1">
    <citation type="journal article" date="2014" name="Genome Announc.">
        <title>Complete Genome Sequence of Amino Acid-Utilizing Eubacterium acidaminophilum al-2 (DSM 3953).</title>
        <authorList>
            <person name="Poehlein A."/>
            <person name="Andreesen J.R."/>
            <person name="Daniel R."/>
        </authorList>
    </citation>
    <scope>NUCLEOTIDE SEQUENCE [LARGE SCALE GENOMIC DNA]</scope>
    <source>
        <strain evidence="2 3">DSM 3953</strain>
        <plasmid evidence="3">Plasmid EAL2_808p</plasmid>
    </source>
</reference>
<dbReference type="Proteomes" id="UP000019591">
    <property type="component" value="Plasmid EAL2_808p"/>
</dbReference>
<dbReference type="Gene3D" id="3.90.1570.30">
    <property type="match status" value="1"/>
</dbReference>
<dbReference type="PATRIC" id="fig|1286171.3.peg.2945"/>
<evidence type="ECO:0000313" key="2">
    <source>
        <dbReference type="EMBL" id="AHM58260.1"/>
    </source>
</evidence>
<proteinExistence type="predicted"/>
<dbReference type="EMBL" id="CP007453">
    <property type="protein sequence ID" value="AHM58260.1"/>
    <property type="molecule type" value="Genomic_DNA"/>
</dbReference>
<dbReference type="Pfam" id="PF04313">
    <property type="entry name" value="HSDR_N"/>
    <property type="match status" value="1"/>
</dbReference>
<dbReference type="GO" id="GO:0009035">
    <property type="term" value="F:type I site-specific deoxyribonuclease activity"/>
    <property type="evidence" value="ECO:0007669"/>
    <property type="project" value="UniProtKB-EC"/>
</dbReference>
<accession>W8TBQ3</accession>
<evidence type="ECO:0000259" key="1">
    <source>
        <dbReference type="Pfam" id="PF04313"/>
    </source>
</evidence>
<geneLocation type="plasmid" evidence="2 3">
    <name>EAL2_808p</name>
</geneLocation>
<dbReference type="InterPro" id="IPR007409">
    <property type="entry name" value="Restrct_endonuc_type1_HsdR_N"/>
</dbReference>
<dbReference type="KEGG" id="eac:EAL2_808p07570"/>
<dbReference type="OrthoDB" id="9148007at2"/>
<gene>
    <name evidence="2" type="ORF">EAL2_808p07570</name>
</gene>
<dbReference type="HOGENOM" id="CLU_045501_0_0_9"/>
<dbReference type="RefSeq" id="WP_025437093.1">
    <property type="nucleotide sequence ID" value="NZ_CP007453.1"/>
</dbReference>
<evidence type="ECO:0000313" key="3">
    <source>
        <dbReference type="Proteomes" id="UP000019591"/>
    </source>
</evidence>
<dbReference type="InterPro" id="IPR017035">
    <property type="entry name" value="UCP035009_HsdR_All3000-type"/>
</dbReference>
<name>W8TBQ3_PEPAC</name>
<dbReference type="eggNOG" id="COG4748">
    <property type="taxonomic scope" value="Bacteria"/>
</dbReference>
<feature type="domain" description="Restriction endonuclease type I HsdR N-terminal" evidence="1">
    <location>
        <begin position="62"/>
        <end position="125"/>
    </location>
</feature>
<organism evidence="2 3">
    <name type="scientific">Peptoclostridium acidaminophilum DSM 3953</name>
    <dbReference type="NCBI Taxonomy" id="1286171"/>
    <lineage>
        <taxon>Bacteria</taxon>
        <taxon>Bacillati</taxon>
        <taxon>Bacillota</taxon>
        <taxon>Clostridia</taxon>
        <taxon>Peptostreptococcales</taxon>
        <taxon>Peptoclostridiaceae</taxon>
        <taxon>Peptoclostridium</taxon>
    </lineage>
</organism>
<dbReference type="GO" id="GO:0003677">
    <property type="term" value="F:DNA binding"/>
    <property type="evidence" value="ECO:0007669"/>
    <property type="project" value="UniProtKB-KW"/>
</dbReference>
<keyword evidence="3" id="KW-1185">Reference proteome</keyword>
<dbReference type="AlphaFoldDB" id="W8TBQ3"/>
<keyword evidence="2" id="KW-0614">Plasmid</keyword>
<dbReference type="GO" id="GO:0009307">
    <property type="term" value="P:DNA restriction-modification system"/>
    <property type="evidence" value="ECO:0007669"/>
    <property type="project" value="UniProtKB-KW"/>
</dbReference>
<sequence length="363" mass="42467">MDFTELLRQFTKRVESMKDSILTEEATKTSIIMPFFQLMGYDVFNPTEFVPEFTADVGIKKGEKVDYAILQEGQPSILIEAKWIGEKLEKHDSQLFRYFGTTNAKFAILTNGAVYKFYTDLEEPNKMDESPFLEINLLNLKELDISELKKFHKENFDLKEIFDTASELKYSNLIKNFMAGQLIDPSDDYVRFVLGNIYAGVKTQNVVDKFKPVVRKSMNQYINELMNDRIKSALEKNSVENESRLKLGHETLNSNDDPESPASTEQNDIVTTMEELESYFIIKAILRESIDAERITYKDTLSYFGILLDDNTRKWICRIYFKENTRYIVIPDENQAQNRYDFEKIDELYQFKDHIIKRVEALC</sequence>
<protein>
    <recommendedName>
        <fullName evidence="1">Restriction endonuclease type I HsdR N-terminal domain-containing protein</fullName>
    </recommendedName>
</protein>
<dbReference type="PIRSF" id="PIRSF035009">
    <property type="entry name" value="UCP035009_HSDR_N"/>
    <property type="match status" value="1"/>
</dbReference>
<dbReference type="GO" id="GO:0005524">
    <property type="term" value="F:ATP binding"/>
    <property type="evidence" value="ECO:0007669"/>
    <property type="project" value="UniProtKB-KW"/>
</dbReference>